<proteinExistence type="predicted"/>
<evidence type="ECO:0000313" key="1">
    <source>
        <dbReference type="EMBL" id="KAK9949419.1"/>
    </source>
</evidence>
<dbReference type="PANTHER" id="PTHR31110">
    <property type="entry name" value="PESTICIDAL CRYSTAL CRY8BA PROTEIN"/>
    <property type="match status" value="1"/>
</dbReference>
<reference evidence="1 2" key="1">
    <citation type="journal article" date="2023" name="G3 (Bethesda)">
        <title>A chromosome-length genome assembly and annotation of blackberry (Rubus argutus, cv. 'Hillquist').</title>
        <authorList>
            <person name="Bruna T."/>
            <person name="Aryal R."/>
            <person name="Dudchenko O."/>
            <person name="Sargent D.J."/>
            <person name="Mead D."/>
            <person name="Buti M."/>
            <person name="Cavallini A."/>
            <person name="Hytonen T."/>
            <person name="Andres J."/>
            <person name="Pham M."/>
            <person name="Weisz D."/>
            <person name="Mascagni F."/>
            <person name="Usai G."/>
            <person name="Natali L."/>
            <person name="Bassil N."/>
            <person name="Fernandez G.E."/>
            <person name="Lomsadze A."/>
            <person name="Armour M."/>
            <person name="Olukolu B."/>
            <person name="Poorten T."/>
            <person name="Britton C."/>
            <person name="Davik J."/>
            <person name="Ashrafi H."/>
            <person name="Aiden E.L."/>
            <person name="Borodovsky M."/>
            <person name="Worthington M."/>
        </authorList>
    </citation>
    <scope>NUCLEOTIDE SEQUENCE [LARGE SCALE GENOMIC DNA]</scope>
    <source>
        <strain evidence="1">PI 553951</strain>
    </source>
</reference>
<gene>
    <name evidence="1" type="ORF">M0R45_004942</name>
</gene>
<dbReference type="PANTHER" id="PTHR31110:SF2">
    <property type="entry name" value="PESTICIDAL CRYSTAL CRY8BA PROTEIN"/>
    <property type="match status" value="1"/>
</dbReference>
<dbReference type="AlphaFoldDB" id="A0AAW1YLF1"/>
<protein>
    <submittedName>
        <fullName evidence="1">Uncharacterized protein</fullName>
    </submittedName>
</protein>
<name>A0AAW1YLF1_RUBAR</name>
<organism evidence="1 2">
    <name type="scientific">Rubus argutus</name>
    <name type="common">Southern blackberry</name>
    <dbReference type="NCBI Taxonomy" id="59490"/>
    <lineage>
        <taxon>Eukaryota</taxon>
        <taxon>Viridiplantae</taxon>
        <taxon>Streptophyta</taxon>
        <taxon>Embryophyta</taxon>
        <taxon>Tracheophyta</taxon>
        <taxon>Spermatophyta</taxon>
        <taxon>Magnoliopsida</taxon>
        <taxon>eudicotyledons</taxon>
        <taxon>Gunneridae</taxon>
        <taxon>Pentapetalae</taxon>
        <taxon>rosids</taxon>
        <taxon>fabids</taxon>
        <taxon>Rosales</taxon>
        <taxon>Rosaceae</taxon>
        <taxon>Rosoideae</taxon>
        <taxon>Rosoideae incertae sedis</taxon>
        <taxon>Rubus</taxon>
    </lineage>
</organism>
<dbReference type="Proteomes" id="UP001457282">
    <property type="component" value="Unassembled WGS sequence"/>
</dbReference>
<comment type="caution">
    <text evidence="1">The sequence shown here is derived from an EMBL/GenBank/DDBJ whole genome shotgun (WGS) entry which is preliminary data.</text>
</comment>
<dbReference type="EMBL" id="JBEDUW010000001">
    <property type="protein sequence ID" value="KAK9949419.1"/>
    <property type="molecule type" value="Genomic_DNA"/>
</dbReference>
<keyword evidence="2" id="KW-1185">Reference proteome</keyword>
<sequence length="1038" mass="116430">MAAFSMARWFVSDGFKGVAEKLEQESPPDVKFNSVVPLPLDEETFHNLCYNRSMEVIEMQLNNGCVPSAPPLFVDSSLEINKHVVEPSAPSNANVSKETEISAYSGSTLQDANEVSNSPELPLRAHAGVEVNEHPVPSPVHLSKFNASEQGAWGAAISYEACVRLCLHAWANHCSTEVCCFLENECALLRDAFGLQNVLLQSEAELLAKGSSKLSSESVAPNPVKTSGKIKLQVRKVKLGSDEPPASCSFSSLKQPKINKGSIGRNVSNLRSSFYPRLKSVWKNLPPRAPANASFHQSLDNIKARAKHIKKVPRLLKAATSTLCNASSSSHETYSCLLRLRSSPEEDAVRMQPGSDEAHFFFPDSLRDDLIIAVQDSKGQHCGHARAQVSAIADKPGDKLQWWPIYTDLELEPVGRIQLCMEYSTTPDENNHLKFGSVSETVAYDCVFDAAIKFQQFQQRNFLIDGSWSWLLTEFAAYFGISESYTKLRHLSYIMDVATPTEDCLTIVHDMLSSDILMVKGKSTNQLSPSENRMLVKIVDQVDHTLALVFENYKSLEEDSPSGMMDVSKPASGLVAPALAPAFQLYSLLHDVLSSEAQMKFCRYFQVAVKKRLRVHFVETENLILSSNEGMQKDPVTSYQKLKSLVLSIRNEILTDISIQNQNILPSSVDLPNISSSIYSLELCSRLRDFLVACPPPGLSLPVAELIIATAEFQRDLSIWNINPVVGGVDAKELFDSHIISWIRNKRRSLLDKCKLDKENWSDIETQNDTTPFIHDIYNQLMEMLHEYEIVGTHLPMYTSTLENAIADVEKAAAKALEKHYANVLSPLKDNRRNKVLGNKYVKKLSNQTIETYSVPAEVGIVLNSMKRMLDVMWPNIEAEIKWIPCTADDGYTRGEHLNDVIVILRTKYRNYRRAIVEKLAKNARVQTSTKLKNIMRDSKEVESEVRNRMKPLEYLLRKAIHNLNSVADPTVCVEICRELWDRTGQDILCLLADRRSRSWCKGMRVAVSILDDIFGSENAKTLQEFSERKKHGATRNL</sequence>
<evidence type="ECO:0000313" key="2">
    <source>
        <dbReference type="Proteomes" id="UP001457282"/>
    </source>
</evidence>
<accession>A0AAW1YLF1</accession>